<organism evidence="2 3">
    <name type="scientific">Glaciecola petra</name>
    <dbReference type="NCBI Taxonomy" id="3075602"/>
    <lineage>
        <taxon>Bacteria</taxon>
        <taxon>Pseudomonadati</taxon>
        <taxon>Pseudomonadota</taxon>
        <taxon>Gammaproteobacteria</taxon>
        <taxon>Alteromonadales</taxon>
        <taxon>Alteromonadaceae</taxon>
        <taxon>Glaciecola</taxon>
    </lineage>
</organism>
<keyword evidence="2" id="KW-0378">Hydrolase</keyword>
<name>A0ABU2ZPM6_9ALTE</name>
<accession>A0ABU2ZPM6</accession>
<dbReference type="SMART" id="SM00507">
    <property type="entry name" value="HNHc"/>
    <property type="match status" value="1"/>
</dbReference>
<gene>
    <name evidence="2" type="ORF">RM552_06815</name>
</gene>
<evidence type="ECO:0000259" key="1">
    <source>
        <dbReference type="SMART" id="SM00507"/>
    </source>
</evidence>
<protein>
    <submittedName>
        <fullName evidence="2">HNH endonuclease signature motif containing protein</fullName>
    </submittedName>
</protein>
<keyword evidence="2" id="KW-0255">Endonuclease</keyword>
<dbReference type="Gene3D" id="1.10.30.50">
    <property type="match status" value="1"/>
</dbReference>
<keyword evidence="2" id="KW-0540">Nuclease</keyword>
<dbReference type="GO" id="GO:0004519">
    <property type="term" value="F:endonuclease activity"/>
    <property type="evidence" value="ECO:0007669"/>
    <property type="project" value="UniProtKB-KW"/>
</dbReference>
<dbReference type="InterPro" id="IPR003615">
    <property type="entry name" value="HNH_nuc"/>
</dbReference>
<reference evidence="2 3" key="1">
    <citation type="submission" date="2023-09" db="EMBL/GenBank/DDBJ databases">
        <authorList>
            <person name="Rey-Velasco X."/>
        </authorList>
    </citation>
    <scope>NUCLEOTIDE SEQUENCE [LARGE SCALE GENOMIC DNA]</scope>
    <source>
        <strain evidence="2 3">P117</strain>
    </source>
</reference>
<dbReference type="EMBL" id="JAVRHX010000001">
    <property type="protein sequence ID" value="MDT0594550.1"/>
    <property type="molecule type" value="Genomic_DNA"/>
</dbReference>
<dbReference type="InterPro" id="IPR002711">
    <property type="entry name" value="HNH"/>
</dbReference>
<dbReference type="CDD" id="cd00085">
    <property type="entry name" value="HNHc"/>
    <property type="match status" value="1"/>
</dbReference>
<dbReference type="RefSeq" id="WP_311368017.1">
    <property type="nucleotide sequence ID" value="NZ_JAVRHX010000001.1"/>
</dbReference>
<dbReference type="Pfam" id="PF01844">
    <property type="entry name" value="HNH"/>
    <property type="match status" value="1"/>
</dbReference>
<dbReference type="Proteomes" id="UP001253545">
    <property type="component" value="Unassembled WGS sequence"/>
</dbReference>
<comment type="caution">
    <text evidence="2">The sequence shown here is derived from an EMBL/GenBank/DDBJ whole genome shotgun (WGS) entry which is preliminary data.</text>
</comment>
<sequence>MEVKRCAFTGCPLRVDVSIGKYCANHNQRPKDKRLPAHYKGYDHTWRRYRKRYLRANPLCVRCKDYDIINLATVVDHIEPVNGANDPLFYVEDNHQPLCRDCHAWKTRVIDKRGFGAVRGGSAT</sequence>
<feature type="domain" description="HNH nuclease" evidence="1">
    <location>
        <begin position="47"/>
        <end position="104"/>
    </location>
</feature>
<evidence type="ECO:0000313" key="2">
    <source>
        <dbReference type="EMBL" id="MDT0594550.1"/>
    </source>
</evidence>
<proteinExistence type="predicted"/>
<evidence type="ECO:0000313" key="3">
    <source>
        <dbReference type="Proteomes" id="UP001253545"/>
    </source>
</evidence>
<keyword evidence="3" id="KW-1185">Reference proteome</keyword>